<evidence type="ECO:0000313" key="9">
    <source>
        <dbReference type="Proteomes" id="UP000006057"/>
    </source>
</evidence>
<dbReference type="STRING" id="710421.Mycch_3353"/>
<dbReference type="eggNOG" id="ENOG5032SWI">
    <property type="taxonomic scope" value="Bacteria"/>
</dbReference>
<dbReference type="EMBL" id="CP003053">
    <property type="protein sequence ID" value="AFM18093.1"/>
    <property type="molecule type" value="Genomic_DNA"/>
</dbReference>
<evidence type="ECO:0000256" key="6">
    <source>
        <dbReference type="ARBA" id="ARBA00023136"/>
    </source>
</evidence>
<keyword evidence="5" id="KW-1133">Transmembrane helix</keyword>
<evidence type="ECO:0000313" key="8">
    <source>
        <dbReference type="EMBL" id="AFM18093.1"/>
    </source>
</evidence>
<name>I4BLD6_MYCCN</name>
<keyword evidence="4" id="KW-0812">Transmembrane</keyword>
<keyword evidence="6" id="KW-0472">Membrane</keyword>
<dbReference type="Pfam" id="PF05423">
    <property type="entry name" value="Mycobact_memb"/>
    <property type="match status" value="1"/>
</dbReference>
<keyword evidence="7" id="KW-0732">Signal</keyword>
<comment type="similarity">
    <text evidence="2">Belongs to the MmpS family.</text>
</comment>
<evidence type="ECO:0000256" key="4">
    <source>
        <dbReference type="ARBA" id="ARBA00022692"/>
    </source>
</evidence>
<accession>I4BLD6</accession>
<dbReference type="RefSeq" id="WP_014816569.1">
    <property type="nucleotide sequence ID" value="NC_018027.1"/>
</dbReference>
<dbReference type="InterPro" id="IPR008693">
    <property type="entry name" value="MmpS"/>
</dbReference>
<dbReference type="KEGG" id="mcb:Mycch_3353"/>
<feature type="signal peptide" evidence="7">
    <location>
        <begin position="1"/>
        <end position="28"/>
    </location>
</feature>
<evidence type="ECO:0000256" key="7">
    <source>
        <dbReference type="SAM" id="SignalP"/>
    </source>
</evidence>
<organism evidence="8 9">
    <name type="scientific">Mycolicibacterium chubuense (strain NBB4)</name>
    <name type="common">Mycobacterium chubuense</name>
    <dbReference type="NCBI Taxonomy" id="710421"/>
    <lineage>
        <taxon>Bacteria</taxon>
        <taxon>Bacillati</taxon>
        <taxon>Actinomycetota</taxon>
        <taxon>Actinomycetes</taxon>
        <taxon>Mycobacteriales</taxon>
        <taxon>Mycobacteriaceae</taxon>
        <taxon>Mycolicibacterium</taxon>
    </lineage>
</organism>
<dbReference type="Proteomes" id="UP000006057">
    <property type="component" value="Chromosome"/>
</dbReference>
<comment type="subcellular location">
    <subcellularLocation>
        <location evidence="1">Cell membrane</location>
    </subcellularLocation>
</comment>
<evidence type="ECO:0000256" key="1">
    <source>
        <dbReference type="ARBA" id="ARBA00004236"/>
    </source>
</evidence>
<evidence type="ECO:0000256" key="2">
    <source>
        <dbReference type="ARBA" id="ARBA00007531"/>
    </source>
</evidence>
<dbReference type="GO" id="GO:0005886">
    <property type="term" value="C:plasma membrane"/>
    <property type="evidence" value="ECO:0007669"/>
    <property type="project" value="UniProtKB-SubCell"/>
</dbReference>
<dbReference type="Gene3D" id="2.60.40.2880">
    <property type="entry name" value="MmpS1-5, C-terminal soluble domain"/>
    <property type="match status" value="1"/>
</dbReference>
<reference evidence="8 9" key="1">
    <citation type="submission" date="2012-06" db="EMBL/GenBank/DDBJ databases">
        <title>Complete sequence of chromosome of Mycobacterium chubuense NBB4.</title>
        <authorList>
            <consortium name="US DOE Joint Genome Institute"/>
            <person name="Lucas S."/>
            <person name="Han J."/>
            <person name="Lapidus A."/>
            <person name="Cheng J.-F."/>
            <person name="Goodwin L."/>
            <person name="Pitluck S."/>
            <person name="Peters L."/>
            <person name="Mikhailova N."/>
            <person name="Teshima H."/>
            <person name="Detter J.C."/>
            <person name="Han C."/>
            <person name="Tapia R."/>
            <person name="Land M."/>
            <person name="Hauser L."/>
            <person name="Kyrpides N."/>
            <person name="Ivanova N."/>
            <person name="Pagani I."/>
            <person name="Mattes T."/>
            <person name="Holmes A."/>
            <person name="Rutledge P."/>
            <person name="Paulsen I."/>
            <person name="Coleman N."/>
            <person name="Woyke T."/>
        </authorList>
    </citation>
    <scope>NUCLEOTIDE SEQUENCE [LARGE SCALE GENOMIC DNA]</scope>
    <source>
        <strain evidence="8 9">NBB4</strain>
    </source>
</reference>
<dbReference type="AlphaFoldDB" id="I4BLD6"/>
<dbReference type="InterPro" id="IPR038468">
    <property type="entry name" value="MmpS_C"/>
</dbReference>
<keyword evidence="3" id="KW-1003">Cell membrane</keyword>
<dbReference type="PATRIC" id="fig|710421.3.peg.3353"/>
<feature type="chain" id="PRO_5003687162" evidence="7">
    <location>
        <begin position="29"/>
        <end position="219"/>
    </location>
</feature>
<proteinExistence type="inferred from homology"/>
<protein>
    <submittedName>
        <fullName evidence="8">Mycobacterium membrane protein</fullName>
    </submittedName>
</protein>
<dbReference type="OrthoDB" id="4548672at2"/>
<evidence type="ECO:0000256" key="3">
    <source>
        <dbReference type="ARBA" id="ARBA00022475"/>
    </source>
</evidence>
<gene>
    <name evidence="8" type="ordered locus">Mycch_3353</name>
</gene>
<evidence type="ECO:0000256" key="5">
    <source>
        <dbReference type="ARBA" id="ARBA00022989"/>
    </source>
</evidence>
<keyword evidence="9" id="KW-1185">Reference proteome</keyword>
<sequence precursor="true">MTTARIRVLVPLAVAAAGAAGVAVPALADPALPYGPDTCIQGYVWREARDGDTVCVTPDVRARTLAENANPAANKSPAGGAYGPDTCLDGFVWREAFDGDTICVTPGERAQTKADNAAAASRYQANAPKPTPTAATVTFEVTGSGTVYSIDTDPATARAPEDTPLPWSRSVTVGPDVHLLQVVAVGKTASPGCRITLNGNVVAQKPVGGDAHCIFTIPD</sequence>
<dbReference type="HOGENOM" id="CLU_1260275_0_0_11"/>